<dbReference type="Gene3D" id="2.60.40.10">
    <property type="entry name" value="Immunoglobulins"/>
    <property type="match status" value="1"/>
</dbReference>
<proteinExistence type="predicted"/>
<keyword evidence="1" id="KW-0472">Membrane</keyword>
<organism evidence="2 3">
    <name type="scientific">Human cytomegalovirus</name>
    <name type="common">HHV-5</name>
    <name type="synonym">Human herpesvirus 5</name>
    <dbReference type="NCBI Taxonomy" id="10359"/>
    <lineage>
        <taxon>Viruses</taxon>
        <taxon>Duplodnaviria</taxon>
        <taxon>Heunggongvirae</taxon>
        <taxon>Peploviricota</taxon>
        <taxon>Herviviricetes</taxon>
        <taxon>Herpesvirales</taxon>
        <taxon>Orthoherpesviridae</taxon>
        <taxon>Betaherpesvirinae</taxon>
        <taxon>Cytomegalovirus</taxon>
        <taxon>Cytomegalovirus humanbeta5</taxon>
    </lineage>
</organism>
<reference evidence="2 3" key="1">
    <citation type="journal article" date="2015" name="J. Virol.">
        <title>High-throughput analysis of human cytomegalovirus genome diversity highlights the widespread occurrence of gene-disrupting mutations and pervasive recombination.</title>
        <authorList>
            <person name="Sijmons S."/>
            <person name="Thys K."/>
            <person name="Mbong Ngwese M."/>
            <person name="Van Damme E."/>
            <person name="Dvorak J."/>
            <person name="Van Loock M."/>
            <person name="Li G."/>
            <person name="Tachezy R."/>
            <person name="Busson L."/>
            <person name="Aerssens J."/>
            <person name="Van Ranst M."/>
            <person name="Maes P."/>
        </authorList>
    </citation>
    <scope>NUCLEOTIDE SEQUENCE [LARGE SCALE GENOMIC DNA]</scope>
    <source>
        <strain evidence="2">BE/4/2012</strain>
    </source>
</reference>
<dbReference type="InterPro" id="IPR036179">
    <property type="entry name" value="Ig-like_dom_sf"/>
</dbReference>
<dbReference type="InterPro" id="IPR013783">
    <property type="entry name" value="Ig-like_fold"/>
</dbReference>
<organismHost>
    <name type="scientific">Homo sapiens</name>
    <name type="common">Human</name>
    <dbReference type="NCBI Taxonomy" id="9606"/>
</organismHost>
<evidence type="ECO:0000256" key="1">
    <source>
        <dbReference type="SAM" id="Phobius"/>
    </source>
</evidence>
<keyword evidence="1" id="KW-1133">Transmembrane helix</keyword>
<name>A0A0G2UK24_HCMV</name>
<protein>
    <submittedName>
        <fullName evidence="2">Membrane glycoprotein UL8</fullName>
    </submittedName>
</protein>
<evidence type="ECO:0000313" key="3">
    <source>
        <dbReference type="Proteomes" id="UP000126214"/>
    </source>
</evidence>
<dbReference type="EMBL" id="KP745724">
    <property type="protein sequence ID" value="AKI22779.1"/>
    <property type="molecule type" value="Genomic_DNA"/>
</dbReference>
<keyword evidence="1" id="KW-0812">Transmembrane</keyword>
<gene>
    <name evidence="2" type="primary">UL8</name>
</gene>
<feature type="transmembrane region" description="Helical" evidence="1">
    <location>
        <begin position="280"/>
        <end position="300"/>
    </location>
</feature>
<sequence length="324" mass="35810">MVSGAGSHLLTVPRFRWTVHHMYNKLLILALFAPVILESVIYVYAPEGGNVTLVSNFTSNVSARWFRWNGNDSHLICFYKRGEGLSTPYVGLSLSCAANQITIFNLTLNDSGRYGAEGFTRSGENETFLWYNLTVKPKPLETTPASNVTTIVTTTSTVTDAKSNVTGNASLAPQLRAVAGFSHQTPLENNTHLALGEGFVPTMTNPGLYASENYNGNYELTEAANTARTNSSDWVTLGTSASLLRSTETAVNPSNATTVTPQPVEYPAGEIQYQRTKTHYSWMLIIAIILIIFIIICLRAPRKVYDRWKDNKQYGQVFMTDTEL</sequence>
<evidence type="ECO:0000313" key="2">
    <source>
        <dbReference type="EMBL" id="AKI22779.1"/>
    </source>
</evidence>
<accession>A0A0G2UK24</accession>
<dbReference type="SUPFAM" id="SSF48726">
    <property type="entry name" value="Immunoglobulin"/>
    <property type="match status" value="1"/>
</dbReference>
<dbReference type="Proteomes" id="UP000126214">
    <property type="component" value="Genome"/>
</dbReference>